<proteinExistence type="predicted"/>
<gene>
    <name evidence="2" type="ORF">ALEPTO_LOCUS5137</name>
</gene>
<feature type="region of interest" description="Disordered" evidence="1">
    <location>
        <begin position="223"/>
        <end position="242"/>
    </location>
</feature>
<dbReference type="AlphaFoldDB" id="A0A9N9ALJ4"/>
<name>A0A9N9ALJ4_9GLOM</name>
<dbReference type="EMBL" id="CAJVPS010001360">
    <property type="protein sequence ID" value="CAG8535228.1"/>
    <property type="molecule type" value="Genomic_DNA"/>
</dbReference>
<accession>A0A9N9ALJ4</accession>
<sequence>MAERAYNRICATIQITGENCDPIRPRRQPALLSTDFIDNSVGRNMPSLDVLYQPTPRKATLQEQNKYFARGLELLAEKIEPTLLYRPRTTSEKGSASIESKNNENITMELGACSNQSTIGELQTSFGKLFRIGTMGDVTWITEIPCPTQEVRRTIESHESMSQESKYCNGRVFMWEDMMQVLWPIGDSLEEVKLNHGKDKLFWVVEDDVIVYEFEPPSEHVYTTTEKGKNKKFKKKKHQKRH</sequence>
<comment type="caution">
    <text evidence="2">The sequence shown here is derived from an EMBL/GenBank/DDBJ whole genome shotgun (WGS) entry which is preliminary data.</text>
</comment>
<organism evidence="2 3">
    <name type="scientific">Ambispora leptoticha</name>
    <dbReference type="NCBI Taxonomy" id="144679"/>
    <lineage>
        <taxon>Eukaryota</taxon>
        <taxon>Fungi</taxon>
        <taxon>Fungi incertae sedis</taxon>
        <taxon>Mucoromycota</taxon>
        <taxon>Glomeromycotina</taxon>
        <taxon>Glomeromycetes</taxon>
        <taxon>Archaeosporales</taxon>
        <taxon>Ambisporaceae</taxon>
        <taxon>Ambispora</taxon>
    </lineage>
</organism>
<dbReference type="OrthoDB" id="2371799at2759"/>
<evidence type="ECO:0000313" key="3">
    <source>
        <dbReference type="Proteomes" id="UP000789508"/>
    </source>
</evidence>
<evidence type="ECO:0000313" key="2">
    <source>
        <dbReference type="EMBL" id="CAG8535228.1"/>
    </source>
</evidence>
<dbReference type="Proteomes" id="UP000789508">
    <property type="component" value="Unassembled WGS sequence"/>
</dbReference>
<feature type="compositionally biased region" description="Basic residues" evidence="1">
    <location>
        <begin position="229"/>
        <end position="242"/>
    </location>
</feature>
<protein>
    <submittedName>
        <fullName evidence="2">6636_t:CDS:1</fullName>
    </submittedName>
</protein>
<keyword evidence="3" id="KW-1185">Reference proteome</keyword>
<evidence type="ECO:0000256" key="1">
    <source>
        <dbReference type="SAM" id="MobiDB-lite"/>
    </source>
</evidence>
<reference evidence="2" key="1">
    <citation type="submission" date="2021-06" db="EMBL/GenBank/DDBJ databases">
        <authorList>
            <person name="Kallberg Y."/>
            <person name="Tangrot J."/>
            <person name="Rosling A."/>
        </authorList>
    </citation>
    <scope>NUCLEOTIDE SEQUENCE</scope>
    <source>
        <strain evidence="2">FL130A</strain>
    </source>
</reference>